<dbReference type="Pfam" id="PF00196">
    <property type="entry name" value="GerE"/>
    <property type="match status" value="1"/>
</dbReference>
<dbReference type="PROSITE" id="PS00622">
    <property type="entry name" value="HTH_LUXR_1"/>
    <property type="match status" value="1"/>
</dbReference>
<dbReference type="RefSeq" id="WP_327598616.1">
    <property type="nucleotide sequence ID" value="NZ_JAYXHS010000001.1"/>
</dbReference>
<evidence type="ECO:0000313" key="7">
    <source>
        <dbReference type="EMBL" id="MEC5385668.1"/>
    </source>
</evidence>
<dbReference type="CDD" id="cd06170">
    <property type="entry name" value="LuxR_C_like"/>
    <property type="match status" value="1"/>
</dbReference>
<dbReference type="Proteomes" id="UP001331561">
    <property type="component" value="Unassembled WGS sequence"/>
</dbReference>
<dbReference type="PROSITE" id="PS50110">
    <property type="entry name" value="RESPONSE_REGULATORY"/>
    <property type="match status" value="1"/>
</dbReference>
<feature type="domain" description="HTH luxR-type" evidence="5">
    <location>
        <begin position="154"/>
        <end position="219"/>
    </location>
</feature>
<dbReference type="PANTHER" id="PTHR44688:SF16">
    <property type="entry name" value="DNA-BINDING TRANSCRIPTIONAL ACTIVATOR DEVR_DOSR"/>
    <property type="match status" value="1"/>
</dbReference>
<dbReference type="Gene3D" id="3.40.50.2300">
    <property type="match status" value="1"/>
</dbReference>
<accession>A0ABU6K159</accession>
<sequence length="225" mass="25013">MNTSLPGIDYPELTSRAVCRPGVPVVRVVDDDRAYCIALHRLLRAQGFEVRSYSSVAEVLLEGLDAPGCFVLDMALPDATGLELQQVLSRWPEPPPVIFLSGQSDVLSVATAMKLGAVDFFSKPVEGVVLVDSVRNALLRDQTRRDERKSLRDLRTRYDALSERERAVLTLAVEGNLNRDIALTLNIAERTVKAHRAHLLEKMQARTVLDLVRMTDRLRGSAQPL</sequence>
<dbReference type="Pfam" id="PF00072">
    <property type="entry name" value="Response_reg"/>
    <property type="match status" value="1"/>
</dbReference>
<dbReference type="SMART" id="SM00421">
    <property type="entry name" value="HTH_LUXR"/>
    <property type="match status" value="1"/>
</dbReference>
<proteinExistence type="predicted"/>
<protein>
    <submittedName>
        <fullName evidence="7">Response regulator</fullName>
    </submittedName>
</protein>
<keyword evidence="2" id="KW-0238">DNA-binding</keyword>
<dbReference type="SUPFAM" id="SSF52172">
    <property type="entry name" value="CheY-like"/>
    <property type="match status" value="1"/>
</dbReference>
<dbReference type="InterPro" id="IPR011006">
    <property type="entry name" value="CheY-like_superfamily"/>
</dbReference>
<evidence type="ECO:0000256" key="1">
    <source>
        <dbReference type="ARBA" id="ARBA00023015"/>
    </source>
</evidence>
<keyword evidence="4" id="KW-0597">Phosphoprotein</keyword>
<gene>
    <name evidence="7" type="ORF">VVD49_08035</name>
</gene>
<feature type="modified residue" description="4-aspartylphosphate" evidence="4">
    <location>
        <position position="73"/>
    </location>
</feature>
<evidence type="ECO:0000259" key="5">
    <source>
        <dbReference type="PROSITE" id="PS50043"/>
    </source>
</evidence>
<reference evidence="7 8" key="1">
    <citation type="submission" date="2024-01" db="EMBL/GenBank/DDBJ databases">
        <title>Uliginosibacterium soil sp. nov.</title>
        <authorList>
            <person name="Lv Y."/>
        </authorList>
    </citation>
    <scope>NUCLEOTIDE SEQUENCE [LARGE SCALE GENOMIC DNA]</scope>
    <source>
        <strain evidence="7 8">H3</strain>
    </source>
</reference>
<comment type="caution">
    <text evidence="7">The sequence shown here is derived from an EMBL/GenBank/DDBJ whole genome shotgun (WGS) entry which is preliminary data.</text>
</comment>
<dbReference type="SMART" id="SM00448">
    <property type="entry name" value="REC"/>
    <property type="match status" value="1"/>
</dbReference>
<organism evidence="7 8">
    <name type="scientific">Uliginosibacterium silvisoli</name>
    <dbReference type="NCBI Taxonomy" id="3114758"/>
    <lineage>
        <taxon>Bacteria</taxon>
        <taxon>Pseudomonadati</taxon>
        <taxon>Pseudomonadota</taxon>
        <taxon>Betaproteobacteria</taxon>
        <taxon>Rhodocyclales</taxon>
        <taxon>Zoogloeaceae</taxon>
        <taxon>Uliginosibacterium</taxon>
    </lineage>
</organism>
<dbReference type="PRINTS" id="PR00038">
    <property type="entry name" value="HTHLUXR"/>
</dbReference>
<dbReference type="InterPro" id="IPR001789">
    <property type="entry name" value="Sig_transdc_resp-reg_receiver"/>
</dbReference>
<keyword evidence="3" id="KW-0804">Transcription</keyword>
<dbReference type="InterPro" id="IPR000792">
    <property type="entry name" value="Tscrpt_reg_LuxR_C"/>
</dbReference>
<evidence type="ECO:0000256" key="3">
    <source>
        <dbReference type="ARBA" id="ARBA00023163"/>
    </source>
</evidence>
<evidence type="ECO:0000313" key="8">
    <source>
        <dbReference type="Proteomes" id="UP001331561"/>
    </source>
</evidence>
<dbReference type="InterPro" id="IPR036388">
    <property type="entry name" value="WH-like_DNA-bd_sf"/>
</dbReference>
<keyword evidence="1" id="KW-0805">Transcription regulation</keyword>
<evidence type="ECO:0000256" key="2">
    <source>
        <dbReference type="ARBA" id="ARBA00023125"/>
    </source>
</evidence>
<dbReference type="EMBL" id="JAYXHS010000001">
    <property type="protein sequence ID" value="MEC5385668.1"/>
    <property type="molecule type" value="Genomic_DNA"/>
</dbReference>
<dbReference type="PANTHER" id="PTHR44688">
    <property type="entry name" value="DNA-BINDING TRANSCRIPTIONAL ACTIVATOR DEVR_DOSR"/>
    <property type="match status" value="1"/>
</dbReference>
<dbReference type="PROSITE" id="PS50043">
    <property type="entry name" value="HTH_LUXR_2"/>
    <property type="match status" value="1"/>
</dbReference>
<feature type="domain" description="Response regulatory" evidence="6">
    <location>
        <begin position="25"/>
        <end position="138"/>
    </location>
</feature>
<keyword evidence="8" id="KW-1185">Reference proteome</keyword>
<name>A0ABU6K159_9RHOO</name>
<evidence type="ECO:0000259" key="6">
    <source>
        <dbReference type="PROSITE" id="PS50110"/>
    </source>
</evidence>
<dbReference type="Gene3D" id="1.10.10.10">
    <property type="entry name" value="Winged helix-like DNA-binding domain superfamily/Winged helix DNA-binding domain"/>
    <property type="match status" value="1"/>
</dbReference>
<evidence type="ECO:0000256" key="4">
    <source>
        <dbReference type="PROSITE-ProRule" id="PRU00169"/>
    </source>
</evidence>